<dbReference type="PANTHER" id="PTHR43272">
    <property type="entry name" value="LONG-CHAIN-FATTY-ACID--COA LIGASE"/>
    <property type="match status" value="1"/>
</dbReference>
<gene>
    <name evidence="3" type="ORF">IAB12_05965</name>
</gene>
<dbReference type="Gene3D" id="3.40.50.980">
    <property type="match status" value="2"/>
</dbReference>
<reference evidence="3" key="1">
    <citation type="journal article" date="2021" name="PeerJ">
        <title>Extensive microbial diversity within the chicken gut microbiome revealed by metagenomics and culture.</title>
        <authorList>
            <person name="Gilroy R."/>
            <person name="Ravi A."/>
            <person name="Getino M."/>
            <person name="Pursley I."/>
            <person name="Horton D.L."/>
            <person name="Alikhan N.F."/>
            <person name="Baker D."/>
            <person name="Gharbi K."/>
            <person name="Hall N."/>
            <person name="Watson M."/>
            <person name="Adriaenssens E.M."/>
            <person name="Foster-Nyarko E."/>
            <person name="Jarju S."/>
            <person name="Secka A."/>
            <person name="Antonio M."/>
            <person name="Oren A."/>
            <person name="Chaudhuri R.R."/>
            <person name="La Ragione R."/>
            <person name="Hildebrand F."/>
            <person name="Pallen M.J."/>
        </authorList>
    </citation>
    <scope>NUCLEOTIDE SEQUENCE</scope>
    <source>
        <strain evidence="3">Gambia11-129</strain>
    </source>
</reference>
<dbReference type="PANTHER" id="PTHR43272:SF52">
    <property type="entry name" value="AMP-DEPENDENT SYNTHETASE_LIGASE DOMAIN-CONTAINING PROTEIN"/>
    <property type="match status" value="1"/>
</dbReference>
<protein>
    <submittedName>
        <fullName evidence="3">AMP-binding protein</fullName>
    </submittedName>
</protein>
<sequence length="573" mass="64402">MAKEKYIPWAFLDEFRGKEFEGKWPTVKEAFHISALRFPDNECFKVFTPEYMCLTYSEAEKKIKEIAAYLLSAGVEKGEKIAVSGKNSPEWALAYLGIVYAGCTVVPLDYLLKDNEMEKLISFGDVTRLFIDKERINNIDKDNTMLKEKISLEKGDEKHKYVLDLEGDLSIEAPRLESQDVQAILFTSGTTGTPKGVMLTNENLISDCYLAQGNMRLYDTDVFYAILPIHHAYTMLAVFFESFSCGACTVFGKKLVIKQLLKELKEGKVTMFLAVPMLFNKMIAALMAGVRKKGPVVYGLVRFLMGFSGFVKKAFHVNIGKKIFKNMILSQLSLENNRICICGGGPLPASTFKMFNELGIDFVQGYGLTETSPITHLNPTDAYIESSVGKVIPELEVKIVDPDADGNGVIYIKGPVVMKGYYKNEEATKEVLSSDGWLNTGDVGHEDANHYLYLTGRAKSIIVTDGGKNVFPEEIEDHFQLYNEIDQICIIGYITNEQTKAEGIRAIIHPSADAKKKYATKEELSARMDEIIKQVNIELQSYKKITKVTISDDELPMTSTKKIKRNEVIRLYN</sequence>
<dbReference type="AlphaFoldDB" id="A0A9D1PU04"/>
<dbReference type="Pfam" id="PF23562">
    <property type="entry name" value="AMP-binding_C_3"/>
    <property type="match status" value="1"/>
</dbReference>
<dbReference type="Gene3D" id="3.30.300.30">
    <property type="match status" value="1"/>
</dbReference>
<accession>A0A9D1PU04</accession>
<name>A0A9D1PU04_9SPIO</name>
<evidence type="ECO:0000259" key="2">
    <source>
        <dbReference type="Pfam" id="PF00501"/>
    </source>
</evidence>
<reference evidence="3" key="2">
    <citation type="submission" date="2021-04" db="EMBL/GenBank/DDBJ databases">
        <authorList>
            <person name="Gilroy R."/>
        </authorList>
    </citation>
    <scope>NUCLEOTIDE SEQUENCE</scope>
    <source>
        <strain evidence="3">Gambia11-129</strain>
    </source>
</reference>
<dbReference type="InterPro" id="IPR020845">
    <property type="entry name" value="AMP-binding_CS"/>
</dbReference>
<organism evidence="3 4">
    <name type="scientific">Candidatus Ornithospirochaeta avicola</name>
    <dbReference type="NCBI Taxonomy" id="2840896"/>
    <lineage>
        <taxon>Bacteria</taxon>
        <taxon>Pseudomonadati</taxon>
        <taxon>Spirochaetota</taxon>
        <taxon>Spirochaetia</taxon>
        <taxon>Spirochaetales</taxon>
        <taxon>Spirochaetaceae</taxon>
        <taxon>Spirochaetaceae incertae sedis</taxon>
        <taxon>Candidatus Ornithospirochaeta</taxon>
    </lineage>
</organism>
<dbReference type="EMBL" id="DXHU01000023">
    <property type="protein sequence ID" value="HIV99302.1"/>
    <property type="molecule type" value="Genomic_DNA"/>
</dbReference>
<dbReference type="SUPFAM" id="SSF56801">
    <property type="entry name" value="Acetyl-CoA synthetase-like"/>
    <property type="match status" value="1"/>
</dbReference>
<dbReference type="Pfam" id="PF00501">
    <property type="entry name" value="AMP-binding"/>
    <property type="match status" value="1"/>
</dbReference>
<evidence type="ECO:0000313" key="3">
    <source>
        <dbReference type="EMBL" id="HIV99302.1"/>
    </source>
</evidence>
<evidence type="ECO:0000313" key="4">
    <source>
        <dbReference type="Proteomes" id="UP000823936"/>
    </source>
</evidence>
<dbReference type="PROSITE" id="PS00455">
    <property type="entry name" value="AMP_BINDING"/>
    <property type="match status" value="1"/>
</dbReference>
<comment type="catalytic activity">
    <reaction evidence="1">
        <text>a long-chain fatty acid + ATP + CoA = a long-chain fatty acyl-CoA + AMP + diphosphate</text>
        <dbReference type="Rhea" id="RHEA:15421"/>
        <dbReference type="ChEBI" id="CHEBI:30616"/>
        <dbReference type="ChEBI" id="CHEBI:33019"/>
        <dbReference type="ChEBI" id="CHEBI:57287"/>
        <dbReference type="ChEBI" id="CHEBI:57560"/>
        <dbReference type="ChEBI" id="CHEBI:83139"/>
        <dbReference type="ChEBI" id="CHEBI:456215"/>
        <dbReference type="EC" id="6.2.1.3"/>
    </reaction>
    <physiologicalReaction direction="left-to-right" evidence="1">
        <dbReference type="Rhea" id="RHEA:15422"/>
    </physiologicalReaction>
</comment>
<dbReference type="GO" id="GO:0004467">
    <property type="term" value="F:long-chain fatty acid-CoA ligase activity"/>
    <property type="evidence" value="ECO:0007669"/>
    <property type="project" value="UniProtKB-EC"/>
</dbReference>
<dbReference type="InterPro" id="IPR000873">
    <property type="entry name" value="AMP-dep_synth/lig_dom"/>
</dbReference>
<evidence type="ECO:0000256" key="1">
    <source>
        <dbReference type="ARBA" id="ARBA00024484"/>
    </source>
</evidence>
<dbReference type="GO" id="GO:0016020">
    <property type="term" value="C:membrane"/>
    <property type="evidence" value="ECO:0007669"/>
    <property type="project" value="TreeGrafter"/>
</dbReference>
<proteinExistence type="predicted"/>
<dbReference type="InterPro" id="IPR042099">
    <property type="entry name" value="ANL_N_sf"/>
</dbReference>
<dbReference type="InterPro" id="IPR045851">
    <property type="entry name" value="AMP-bd_C_sf"/>
</dbReference>
<feature type="domain" description="AMP-dependent synthetase/ligase" evidence="2">
    <location>
        <begin position="34"/>
        <end position="422"/>
    </location>
</feature>
<dbReference type="Proteomes" id="UP000823936">
    <property type="component" value="Unassembled WGS sequence"/>
</dbReference>
<dbReference type="Gene3D" id="3.40.50.12780">
    <property type="entry name" value="N-terminal domain of ligase-like"/>
    <property type="match status" value="1"/>
</dbReference>
<comment type="caution">
    <text evidence="3">The sequence shown here is derived from an EMBL/GenBank/DDBJ whole genome shotgun (WGS) entry which is preliminary data.</text>
</comment>